<dbReference type="GO" id="GO:0005789">
    <property type="term" value="C:endoplasmic reticulum membrane"/>
    <property type="evidence" value="ECO:0007669"/>
    <property type="project" value="TreeGrafter"/>
</dbReference>
<dbReference type="GO" id="GO:0140268">
    <property type="term" value="C:endoplasmic reticulum-plasma membrane contact site"/>
    <property type="evidence" value="ECO:0007669"/>
    <property type="project" value="TreeGrafter"/>
</dbReference>
<keyword evidence="2 6" id="KW-0812">Transmembrane</keyword>
<dbReference type="InterPro" id="IPR011993">
    <property type="entry name" value="PH-like_dom_sf"/>
</dbReference>
<feature type="compositionally biased region" description="Low complexity" evidence="5">
    <location>
        <begin position="49"/>
        <end position="67"/>
    </location>
</feature>
<evidence type="ECO:0000256" key="6">
    <source>
        <dbReference type="SAM" id="Phobius"/>
    </source>
</evidence>
<dbReference type="PANTHER" id="PTHR23319:SF4">
    <property type="entry name" value="GRAM DOMAIN CONTAINING 1B, ISOFORM E"/>
    <property type="match status" value="1"/>
</dbReference>
<evidence type="ECO:0000313" key="9">
    <source>
        <dbReference type="Proteomes" id="UP000187455"/>
    </source>
</evidence>
<organism evidence="8 9">
    <name type="scientific">Smittium mucronatum</name>
    <dbReference type="NCBI Taxonomy" id="133383"/>
    <lineage>
        <taxon>Eukaryota</taxon>
        <taxon>Fungi</taxon>
        <taxon>Fungi incertae sedis</taxon>
        <taxon>Zoopagomycota</taxon>
        <taxon>Kickxellomycotina</taxon>
        <taxon>Harpellomycetes</taxon>
        <taxon>Harpellales</taxon>
        <taxon>Legeriomycetaceae</taxon>
        <taxon>Smittium</taxon>
    </lineage>
</organism>
<proteinExistence type="predicted"/>
<gene>
    <name evidence="8" type="ORF">AYI68_g4977</name>
</gene>
<keyword evidence="9" id="KW-1185">Reference proteome</keyword>
<evidence type="ECO:0000256" key="1">
    <source>
        <dbReference type="ARBA" id="ARBA00004370"/>
    </source>
</evidence>
<dbReference type="GO" id="GO:0032366">
    <property type="term" value="P:intracellular sterol transport"/>
    <property type="evidence" value="ECO:0007669"/>
    <property type="project" value="TreeGrafter"/>
</dbReference>
<evidence type="ECO:0000259" key="7">
    <source>
        <dbReference type="PROSITE" id="PS51778"/>
    </source>
</evidence>
<comment type="subcellular location">
    <subcellularLocation>
        <location evidence="1">Membrane</location>
    </subcellularLocation>
</comment>
<feature type="domain" description="VASt" evidence="7">
    <location>
        <begin position="299"/>
        <end position="478"/>
    </location>
</feature>
<dbReference type="PANTHER" id="PTHR23319">
    <property type="entry name" value="GRAM DOMAIN CONTAINING 1B, ISOFORM E"/>
    <property type="match status" value="1"/>
</dbReference>
<dbReference type="EMBL" id="LSSL01002973">
    <property type="protein sequence ID" value="OLY80920.1"/>
    <property type="molecule type" value="Genomic_DNA"/>
</dbReference>
<dbReference type="Gene3D" id="2.30.29.30">
    <property type="entry name" value="Pleckstrin-homology domain (PH domain)/Phosphotyrosine-binding domain (PTB)"/>
    <property type="match status" value="1"/>
</dbReference>
<evidence type="ECO:0000256" key="2">
    <source>
        <dbReference type="ARBA" id="ARBA00022692"/>
    </source>
</evidence>
<dbReference type="GO" id="GO:0032934">
    <property type="term" value="F:sterol binding"/>
    <property type="evidence" value="ECO:0007669"/>
    <property type="project" value="TreeGrafter"/>
</dbReference>
<dbReference type="AlphaFoldDB" id="A0A1R0GVI7"/>
<evidence type="ECO:0000256" key="3">
    <source>
        <dbReference type="ARBA" id="ARBA00022989"/>
    </source>
</evidence>
<reference evidence="8 9" key="1">
    <citation type="journal article" date="2016" name="Mol. Biol. Evol.">
        <title>Genome-Wide Survey of Gut Fungi (Harpellales) Reveals the First Horizontally Transferred Ubiquitin Gene from a Mosquito Host.</title>
        <authorList>
            <person name="Wang Y."/>
            <person name="White M.M."/>
            <person name="Kvist S."/>
            <person name="Moncalvo J.M."/>
        </authorList>
    </citation>
    <scope>NUCLEOTIDE SEQUENCE [LARGE SCALE GENOMIC DNA]</scope>
    <source>
        <strain evidence="8 9">ALG-7-W6</strain>
    </source>
</reference>
<comment type="caution">
    <text evidence="8">The sequence shown here is derived from an EMBL/GenBank/DDBJ whole genome shotgun (WGS) entry which is preliminary data.</text>
</comment>
<dbReference type="GO" id="GO:0005886">
    <property type="term" value="C:plasma membrane"/>
    <property type="evidence" value="ECO:0007669"/>
    <property type="project" value="TreeGrafter"/>
</dbReference>
<keyword evidence="3 6" id="KW-1133">Transmembrane helix</keyword>
<dbReference type="PROSITE" id="PS51778">
    <property type="entry name" value="VAST"/>
    <property type="match status" value="1"/>
</dbReference>
<dbReference type="Pfam" id="PF16016">
    <property type="entry name" value="VASt"/>
    <property type="match status" value="1"/>
</dbReference>
<feature type="compositionally biased region" description="Polar residues" evidence="5">
    <location>
        <begin position="96"/>
        <end position="112"/>
    </location>
</feature>
<feature type="region of interest" description="Disordered" evidence="5">
    <location>
        <begin position="1"/>
        <end position="31"/>
    </location>
</feature>
<evidence type="ECO:0000313" key="8">
    <source>
        <dbReference type="EMBL" id="OLY80920.1"/>
    </source>
</evidence>
<protein>
    <submittedName>
        <fullName evidence="8">Putative membrane protein</fullName>
    </submittedName>
</protein>
<keyword evidence="4 6" id="KW-0472">Membrane</keyword>
<sequence length="618" mass="68162">MELSDTLPEVLESSTVKKTRKGHSRSGSLIDSINSGFKKKVYNLMVPNGSSPGSKSSSKAVSPSASVKDLKELSRSTTPKSTYSETSAEDALITRPVNSRSGSPLPSSAFSTPIQVSSEAMRTCSCSLLEKFFYKGEISVFTDRLSFSSISGRNLNINIDDVTSVDKEGGVDEEPSLKITTITSSHVFSRFDDFESTFLLISKICRHRNTTKLTHSISNSFNNNKHPRSISPSPRNLEHVANKSMPHINNSGVNKESSEIHHVSFQNPIDDRAISTPAPLIPPQKPIRINFNYPEITHFKNKVIESSVNIPLPIVSRMIFFGINFPLAPYSEFIDPNLKDLSDVSIGEWGEDYPSINKENVVRYVRKLNFPVGPKQTKTIETYLVKAFDPENYIVFECEISTPDVPSGKSFTVKIIYSLERVDIESCETTTLIKVSHLIDWKKKSWLKSQIEGGATNGLKNGTELLLTNLKKYENSTNDITKNAKQNSQPISSMGSDGILAQGESSGIQSVKSSIVSASGISQISAAGNAMVDSNYPIKEVRSLSTTQNLQGELNHADESAIFKSLQQLKDLFHNRWSNKTFGVVGVLVLYFVVAICLGYRWSFGAEGLLYVILWLGG</sequence>
<dbReference type="OrthoDB" id="2162691at2759"/>
<dbReference type="InterPro" id="IPR031968">
    <property type="entry name" value="VASt"/>
</dbReference>
<name>A0A1R0GVI7_9FUNG</name>
<feature type="compositionally biased region" description="Polar residues" evidence="5">
    <location>
        <begin position="75"/>
        <end position="86"/>
    </location>
</feature>
<dbReference type="InterPro" id="IPR051482">
    <property type="entry name" value="Cholesterol_transport"/>
</dbReference>
<accession>A0A1R0GVI7</accession>
<dbReference type="GO" id="GO:0120015">
    <property type="term" value="F:sterol transfer activity"/>
    <property type="evidence" value="ECO:0007669"/>
    <property type="project" value="TreeGrafter"/>
</dbReference>
<evidence type="ECO:0000256" key="5">
    <source>
        <dbReference type="SAM" id="MobiDB-lite"/>
    </source>
</evidence>
<dbReference type="Proteomes" id="UP000187455">
    <property type="component" value="Unassembled WGS sequence"/>
</dbReference>
<feature type="region of interest" description="Disordered" evidence="5">
    <location>
        <begin position="48"/>
        <end position="112"/>
    </location>
</feature>
<evidence type="ECO:0000256" key="4">
    <source>
        <dbReference type="ARBA" id="ARBA00023136"/>
    </source>
</evidence>
<feature type="transmembrane region" description="Helical" evidence="6">
    <location>
        <begin position="582"/>
        <end position="600"/>
    </location>
</feature>